<dbReference type="Proteomes" id="UP000673375">
    <property type="component" value="Unassembled WGS sequence"/>
</dbReference>
<proteinExistence type="predicted"/>
<protein>
    <submittedName>
        <fullName evidence="2">VOC family protein</fullName>
    </submittedName>
</protein>
<reference evidence="2 3" key="1">
    <citation type="submission" date="2020-12" db="EMBL/GenBank/DDBJ databases">
        <title>Vagococcus allomyrinae sp. nov. and Enterococcus lavae sp. nov., isolated from the larvae of Allomyrina dichotoma.</title>
        <authorList>
            <person name="Lee S.D."/>
        </authorList>
    </citation>
    <scope>NUCLEOTIDE SEQUENCE [LARGE SCALE GENOMIC DNA]</scope>
    <source>
        <strain evidence="2 3">BWM-S5</strain>
    </source>
</reference>
<sequence>MTFVHHICIQTNDYEKSLAFYQHIGFTLTEETPNFHGRSYNSWLQLGSFYIELQTGKRELSRHENKEYTGIAHVCLWVENLEQFIQNSNLPEQVFIKKNGAIIYHVANGSLCKAAAPEGTIIEFRDNKGI</sequence>
<accession>A0ABS4CJ70</accession>
<organism evidence="2 3">
    <name type="scientific">Enterococcus larvae</name>
    <dbReference type="NCBI Taxonomy" id="2794352"/>
    <lineage>
        <taxon>Bacteria</taxon>
        <taxon>Bacillati</taxon>
        <taxon>Bacillota</taxon>
        <taxon>Bacilli</taxon>
        <taxon>Lactobacillales</taxon>
        <taxon>Enterococcaceae</taxon>
        <taxon>Enterococcus</taxon>
    </lineage>
</organism>
<gene>
    <name evidence="2" type="ORF">I6N96_10160</name>
</gene>
<dbReference type="RefSeq" id="WP_209557439.1">
    <property type="nucleotide sequence ID" value="NZ_JAEDXU010000004.1"/>
</dbReference>
<comment type="caution">
    <text evidence="2">The sequence shown here is derived from an EMBL/GenBank/DDBJ whole genome shotgun (WGS) entry which is preliminary data.</text>
</comment>
<dbReference type="EMBL" id="JAEDXU010000004">
    <property type="protein sequence ID" value="MBP1046652.1"/>
    <property type="molecule type" value="Genomic_DNA"/>
</dbReference>
<dbReference type="SUPFAM" id="SSF54593">
    <property type="entry name" value="Glyoxalase/Bleomycin resistance protein/Dihydroxybiphenyl dioxygenase"/>
    <property type="match status" value="1"/>
</dbReference>
<dbReference type="InterPro" id="IPR029068">
    <property type="entry name" value="Glyas_Bleomycin-R_OHBP_Dase"/>
</dbReference>
<name>A0ABS4CJ70_9ENTE</name>
<dbReference type="Gene3D" id="3.10.180.10">
    <property type="entry name" value="2,3-Dihydroxybiphenyl 1,2-Dioxygenase, domain 1"/>
    <property type="match status" value="1"/>
</dbReference>
<dbReference type="InterPro" id="IPR037523">
    <property type="entry name" value="VOC_core"/>
</dbReference>
<dbReference type="PROSITE" id="PS51819">
    <property type="entry name" value="VOC"/>
    <property type="match status" value="1"/>
</dbReference>
<evidence type="ECO:0000259" key="1">
    <source>
        <dbReference type="PROSITE" id="PS51819"/>
    </source>
</evidence>
<evidence type="ECO:0000313" key="3">
    <source>
        <dbReference type="Proteomes" id="UP000673375"/>
    </source>
</evidence>
<evidence type="ECO:0000313" key="2">
    <source>
        <dbReference type="EMBL" id="MBP1046652.1"/>
    </source>
</evidence>
<feature type="domain" description="VOC" evidence="1">
    <location>
        <begin position="3"/>
        <end position="127"/>
    </location>
</feature>
<keyword evidence="3" id="KW-1185">Reference proteome</keyword>
<dbReference type="Pfam" id="PF13669">
    <property type="entry name" value="Glyoxalase_4"/>
    <property type="match status" value="1"/>
</dbReference>